<evidence type="ECO:0000256" key="1">
    <source>
        <dbReference type="SAM" id="MobiDB-lite"/>
    </source>
</evidence>
<feature type="compositionally biased region" description="Basic and acidic residues" evidence="1">
    <location>
        <begin position="17"/>
        <end position="26"/>
    </location>
</feature>
<accession>A0A9X8N6A4</accession>
<feature type="compositionally biased region" description="Low complexity" evidence="1">
    <location>
        <begin position="27"/>
        <end position="48"/>
    </location>
</feature>
<protein>
    <submittedName>
        <fullName evidence="2">Uncharacterized protein</fullName>
    </submittedName>
</protein>
<dbReference type="AlphaFoldDB" id="A0A9X8N6A4"/>
<comment type="caution">
    <text evidence="2">The sequence shown here is derived from an EMBL/GenBank/DDBJ whole genome shotgun (WGS) entry which is preliminary data.</text>
</comment>
<evidence type="ECO:0000313" key="3">
    <source>
        <dbReference type="Proteomes" id="UP000184388"/>
    </source>
</evidence>
<proteinExistence type="predicted"/>
<organism evidence="2 3">
    <name type="scientific">Streptomyces yunnanensis</name>
    <dbReference type="NCBI Taxonomy" id="156453"/>
    <lineage>
        <taxon>Bacteria</taxon>
        <taxon>Bacillati</taxon>
        <taxon>Actinomycetota</taxon>
        <taxon>Actinomycetes</taxon>
        <taxon>Kitasatosporales</taxon>
        <taxon>Streptomycetaceae</taxon>
        <taxon>Streptomyces</taxon>
    </lineage>
</organism>
<feature type="region of interest" description="Disordered" evidence="1">
    <location>
        <begin position="1"/>
        <end position="70"/>
    </location>
</feature>
<evidence type="ECO:0000313" key="2">
    <source>
        <dbReference type="EMBL" id="SHN14293.1"/>
    </source>
</evidence>
<dbReference type="Proteomes" id="UP000184388">
    <property type="component" value="Unassembled WGS sequence"/>
</dbReference>
<gene>
    <name evidence="2" type="ORF">SAMN05216268_12117</name>
</gene>
<reference evidence="3" key="1">
    <citation type="submission" date="2016-11" db="EMBL/GenBank/DDBJ databases">
        <authorList>
            <person name="Jaros S."/>
            <person name="Januszkiewicz K."/>
            <person name="Wedrychowicz H."/>
        </authorList>
    </citation>
    <scope>NUCLEOTIDE SEQUENCE [LARGE SCALE GENOMIC DNA]</scope>
    <source>
        <strain evidence="3">CGMCC 4.3555</strain>
    </source>
</reference>
<dbReference type="EMBL" id="FRBK01000021">
    <property type="protein sequence ID" value="SHN14293.1"/>
    <property type="molecule type" value="Genomic_DNA"/>
</dbReference>
<name>A0A9X8N6A4_9ACTN</name>
<sequence length="161" mass="17262">MDITEEQAAEGPARRRGPPDHRRQDAAEAAPAPDEPWWPSSGWSPSRPVGSAPGVRTSGLPDIDGAPGGTLEGFGILADPLNELKPLYGFAVDNPIREHCFVPAVSGVAVREPADHADLCTPIYGLPPTESPLDDFVLASQNEEHTLITEELSTWLLGRRP</sequence>